<dbReference type="Pfam" id="PF06092">
    <property type="entry name" value="DUF943"/>
    <property type="match status" value="1"/>
</dbReference>
<dbReference type="Proteomes" id="UP001515683">
    <property type="component" value="Unassembled WGS sequence"/>
</dbReference>
<protein>
    <submittedName>
        <fullName evidence="1">DUF943 family protein</fullName>
    </submittedName>
</protein>
<reference evidence="1 2" key="1">
    <citation type="journal article" date="2019" name="bioRxiv">
        <title>Bacteria contribute to plant secondary compound degradation in a generalist herbivore system.</title>
        <authorList>
            <person name="Francoeur C.B."/>
            <person name="Khadempour L."/>
            <person name="Moreira-Soto R.D."/>
            <person name="Gotting K."/>
            <person name="Book A.J."/>
            <person name="Pinto-Tomas A.A."/>
            <person name="Keefover-Ring K."/>
            <person name="Currie C.R."/>
        </authorList>
    </citation>
    <scope>NUCLEOTIDE SEQUENCE [LARGE SCALE GENOMIC DNA]</scope>
    <source>
        <strain evidence="1">Acro-835</strain>
    </source>
</reference>
<name>A0ABX0RFL9_9GAMM</name>
<dbReference type="InterPro" id="IPR010351">
    <property type="entry name" value="DUF943"/>
</dbReference>
<accession>A0ABX0RFL9</accession>
<gene>
    <name evidence="1" type="ORF">F3J40_15020</name>
</gene>
<dbReference type="PROSITE" id="PS51257">
    <property type="entry name" value="PROKAR_LIPOPROTEIN"/>
    <property type="match status" value="1"/>
</dbReference>
<proteinExistence type="predicted"/>
<evidence type="ECO:0000313" key="1">
    <source>
        <dbReference type="EMBL" id="NIF22908.1"/>
    </source>
</evidence>
<organism evidence="1 2">
    <name type="scientific">Candidatus Pantoea multigeneris</name>
    <dbReference type="NCBI Taxonomy" id="2608357"/>
    <lineage>
        <taxon>Bacteria</taxon>
        <taxon>Pseudomonadati</taxon>
        <taxon>Pseudomonadota</taxon>
        <taxon>Gammaproteobacteria</taxon>
        <taxon>Enterobacterales</taxon>
        <taxon>Erwiniaceae</taxon>
        <taxon>Pantoea</taxon>
    </lineage>
</organism>
<dbReference type="EMBL" id="VWXF01000006">
    <property type="protein sequence ID" value="NIF22908.1"/>
    <property type="molecule type" value="Genomic_DNA"/>
</dbReference>
<evidence type="ECO:0000313" key="2">
    <source>
        <dbReference type="Proteomes" id="UP001515683"/>
    </source>
</evidence>
<sequence length="152" mass="17743">MKKATFIVITLLLFACAFFIYLEKRHTTVITTHQIGDVAVIFVDHLPITYHSRIKWWYSHIDNITENYHIVSKSPEGMFSYSVYAFGKGYKKEGKEDRLCFDDMPSPDNCVDKNVLLNVMPMNSGDDKFFFDNAIYISNKNGNIHRVYDRLK</sequence>
<dbReference type="RefSeq" id="WP_167015846.1">
    <property type="nucleotide sequence ID" value="NZ_VWXF01000006.1"/>
</dbReference>
<comment type="caution">
    <text evidence="1">The sequence shown here is derived from an EMBL/GenBank/DDBJ whole genome shotgun (WGS) entry which is preliminary data.</text>
</comment>
<keyword evidence="2" id="KW-1185">Reference proteome</keyword>